<reference evidence="1 2" key="1">
    <citation type="submission" date="2014-11" db="EMBL/GenBank/DDBJ databases">
        <title>Pan-genome of Gallibacterium spp.</title>
        <authorList>
            <person name="Kudirkiene E."/>
            <person name="Bojesen A.M."/>
        </authorList>
    </citation>
    <scope>NUCLEOTIDE SEQUENCE [LARGE SCALE GENOMIC DNA]</scope>
    <source>
        <strain evidence="1 2">18469/18</strain>
    </source>
</reference>
<dbReference type="Proteomes" id="UP000092527">
    <property type="component" value="Unassembled WGS sequence"/>
</dbReference>
<evidence type="ECO:0008006" key="3">
    <source>
        <dbReference type="Google" id="ProtNLM"/>
    </source>
</evidence>
<proteinExistence type="predicted"/>
<name>A0AB36E0S7_9PAST</name>
<dbReference type="EMBL" id="JTJU01000057">
    <property type="protein sequence ID" value="OBX08337.1"/>
    <property type="molecule type" value="Genomic_DNA"/>
</dbReference>
<dbReference type="PROSITE" id="PS51257">
    <property type="entry name" value="PROKAR_LIPOPROTEIN"/>
    <property type="match status" value="1"/>
</dbReference>
<evidence type="ECO:0000313" key="2">
    <source>
        <dbReference type="Proteomes" id="UP000092527"/>
    </source>
</evidence>
<evidence type="ECO:0000313" key="1">
    <source>
        <dbReference type="EMBL" id="OBX08337.1"/>
    </source>
</evidence>
<comment type="caution">
    <text evidence="1">The sequence shown here is derived from an EMBL/GenBank/DDBJ whole genome shotgun (WGS) entry which is preliminary data.</text>
</comment>
<organism evidence="1 2">
    <name type="scientific">Gallibacterium salpingitidis</name>
    <dbReference type="NCBI Taxonomy" id="505341"/>
    <lineage>
        <taxon>Bacteria</taxon>
        <taxon>Pseudomonadati</taxon>
        <taxon>Pseudomonadota</taxon>
        <taxon>Gammaproteobacteria</taxon>
        <taxon>Pasteurellales</taxon>
        <taxon>Pasteurellaceae</taxon>
        <taxon>Gallibacterium</taxon>
    </lineage>
</organism>
<protein>
    <recommendedName>
        <fullName evidence="3">Lipoprotein</fullName>
    </recommendedName>
</protein>
<accession>A0AB36E0S7</accession>
<gene>
    <name evidence="1" type="ORF">QV09_09605</name>
</gene>
<sequence>MKKKHVLLIATALLTACTKPVTYVTNSSCAGFSLIKASRLDTTETLRQILVHNQTYREICKEAVNDRNP</sequence>
<dbReference type="AlphaFoldDB" id="A0AB36E0S7"/>